<keyword evidence="4" id="KW-1185">Reference proteome</keyword>
<dbReference type="InterPro" id="IPR014811">
    <property type="entry name" value="ArgoL1"/>
</dbReference>
<dbReference type="Gene3D" id="3.30.420.10">
    <property type="entry name" value="Ribonuclease H-like superfamily/Ribonuclease H"/>
    <property type="match status" value="1"/>
</dbReference>
<dbReference type="PANTHER" id="PTHR22891">
    <property type="entry name" value="EUKARYOTIC TRANSLATION INITIATION FACTOR 2C"/>
    <property type="match status" value="1"/>
</dbReference>
<dbReference type="Proteomes" id="UP000293823">
    <property type="component" value="Unassembled WGS sequence"/>
</dbReference>
<dbReference type="PROSITE" id="PS50822">
    <property type="entry name" value="PIWI"/>
    <property type="match status" value="1"/>
</dbReference>
<organism evidence="3 4">
    <name type="scientific">Alternaria arborescens</name>
    <dbReference type="NCBI Taxonomy" id="156630"/>
    <lineage>
        <taxon>Eukaryota</taxon>
        <taxon>Fungi</taxon>
        <taxon>Dikarya</taxon>
        <taxon>Ascomycota</taxon>
        <taxon>Pezizomycotina</taxon>
        <taxon>Dothideomycetes</taxon>
        <taxon>Pleosporomycetidae</taxon>
        <taxon>Pleosporales</taxon>
        <taxon>Pleosporineae</taxon>
        <taxon>Pleosporaceae</taxon>
        <taxon>Alternaria</taxon>
        <taxon>Alternaria sect. Alternaria</taxon>
    </lineage>
</organism>
<dbReference type="InterPro" id="IPR036085">
    <property type="entry name" value="PAZ_dom_sf"/>
</dbReference>
<sequence length="1129" mass="126948">MPPKTAGRKFGDEFKAELLREMEASTSTGDICMRCGKDTHGHINECTENFSQVWSKGNYKFAPAIERVLAEEWFQGQRTRIIKERVQPEADNPTESGVRTVNPPIAVDMPSSSASGNTSDTPAKNRKTIPTDNVGLVEYENHTLEVQEIPDAIPEEGLPKVGTELVGSSASLGKLNVISNYVRVLKVPPQLHTYTLTFWRLSIDPLKAGVRVELKKRLELERAFNAMHAANKLGLKESKKAWATDFRSLWCDSAMKGPGQEDTEWDTSEFDCKLLDGRTYKVHATLKKGEVLSDVEKVLRLEHISKSNDYVRALNAYVAQCVRHYNNDSTVSITQLGANKFYLDQGFKDMFGRNNKNLGLRTVRGYYMSIRPGASGLLLNVNVATTAFLSPVLVSDLLNLLPKQDVEKMLRGKRVRLAYRRQDFEDNKEAGFSINDELPRTKVFQQFGLAASKQTFFTVLGKDRTSKGHVGSTDRGTSVLKYFRDIKVKMPGGTENDLQCVNVGKRVKSPGSKEPKDMRLQSIDGAQWIPACLLEILPYQPMTGQMSPEQTTEMLNHALHLPAKNAALIEREGLRILGLKPQAGAGSTQQLGDLGFQLNSKLIRFSAKKLRLPRLLYERQSENTTTKLVPKMNEERASWNLQGAAFTKPRTLNELHVLPMSGCFRPKQKSTSKDIRDDFTSQLNSHHVRAVAGYVPSYNYTSDGLESKLQVWFSECKKDDCTVVLLQKKNFDIYAKIKRAGDFLGHHTICAVGEKIADDGGFRSQHFSNMALKVNLKLGGDNHWLNDDDLNEVLVGELRNNTMILGSDVTHPGHGAKIGTPSIACVVGTVDAKFMSYRGSMRLQAGGQEQIDEANLCSMIMERLETWKSHNNEKLPTMILFYRDGVSESQFAAVEKLEIPQIKEAYEKAGGKPDQLKVCFLVVSKRHHTRFYAADKKTSYDSREKIQNAPKDGPQYRFYVNGNVKAGLLVDDIVTAPKPTNFFLQSHCAIKGTARSAHYYVLRNDTNISEANLKQLTMMLCYTFGRSTTGVSYATPAYVADRLCDRGRSYIRLWAENELAEPVFTYEKYYGADGNERKATDKEILDEKNAMVKKFLHSHVWGDNYNDDPNSPQRLNPWHPNLDEGMFWM</sequence>
<gene>
    <name evidence="3" type="ORF">AA0113_g2827</name>
</gene>
<feature type="compositionally biased region" description="Polar residues" evidence="1">
    <location>
        <begin position="110"/>
        <end position="122"/>
    </location>
</feature>
<dbReference type="SUPFAM" id="SSF101690">
    <property type="entry name" value="PAZ domain"/>
    <property type="match status" value="1"/>
</dbReference>
<comment type="caution">
    <text evidence="3">The sequence shown here is derived from an EMBL/GenBank/DDBJ whole genome shotgun (WGS) entry which is preliminary data.</text>
</comment>
<name>A0A4Q4SKJ0_9PLEO</name>
<evidence type="ECO:0000313" key="3">
    <source>
        <dbReference type="EMBL" id="RYO70683.1"/>
    </source>
</evidence>
<dbReference type="InterPro" id="IPR012337">
    <property type="entry name" value="RNaseH-like_sf"/>
</dbReference>
<dbReference type="Gene3D" id="3.40.50.2300">
    <property type="match status" value="1"/>
</dbReference>
<evidence type="ECO:0000256" key="1">
    <source>
        <dbReference type="SAM" id="MobiDB-lite"/>
    </source>
</evidence>
<dbReference type="SMART" id="SM00950">
    <property type="entry name" value="Piwi"/>
    <property type="match status" value="1"/>
</dbReference>
<evidence type="ECO:0000259" key="2">
    <source>
        <dbReference type="PROSITE" id="PS50822"/>
    </source>
</evidence>
<evidence type="ECO:0000313" key="4">
    <source>
        <dbReference type="Proteomes" id="UP000293823"/>
    </source>
</evidence>
<accession>A0A4Q4SKJ0</accession>
<dbReference type="GO" id="GO:0003676">
    <property type="term" value="F:nucleic acid binding"/>
    <property type="evidence" value="ECO:0007669"/>
    <property type="project" value="InterPro"/>
</dbReference>
<dbReference type="InterPro" id="IPR003165">
    <property type="entry name" value="Piwi"/>
</dbReference>
<dbReference type="SUPFAM" id="SSF53098">
    <property type="entry name" value="Ribonuclease H-like"/>
    <property type="match status" value="1"/>
</dbReference>
<dbReference type="Pfam" id="PF02171">
    <property type="entry name" value="Piwi"/>
    <property type="match status" value="1"/>
</dbReference>
<dbReference type="OrthoDB" id="10252740at2759"/>
<feature type="region of interest" description="Disordered" evidence="1">
    <location>
        <begin position="89"/>
        <end position="129"/>
    </location>
</feature>
<dbReference type="EMBL" id="PEJP01000009">
    <property type="protein sequence ID" value="RYO70683.1"/>
    <property type="molecule type" value="Genomic_DNA"/>
</dbReference>
<dbReference type="AlphaFoldDB" id="A0A4Q4SKJ0"/>
<dbReference type="Pfam" id="PF08699">
    <property type="entry name" value="ArgoL1"/>
    <property type="match status" value="1"/>
</dbReference>
<proteinExistence type="predicted"/>
<reference evidence="4" key="1">
    <citation type="journal article" date="2019" name="bioRxiv">
        <title>Genomics, evolutionary history and diagnostics of the Alternaria alternata species group including apple and Asian pear pathotypes.</title>
        <authorList>
            <person name="Armitage A.D."/>
            <person name="Cockerton H.M."/>
            <person name="Sreenivasaprasad S."/>
            <person name="Woodhall J.W."/>
            <person name="Lane C.R."/>
            <person name="Harrison R.J."/>
            <person name="Clarkson J.P."/>
        </authorList>
    </citation>
    <scope>NUCLEOTIDE SEQUENCE [LARGE SCALE GENOMIC DNA]</scope>
    <source>
        <strain evidence="4">RGR 97.0016</strain>
    </source>
</reference>
<dbReference type="InterPro" id="IPR036397">
    <property type="entry name" value="RNaseH_sf"/>
</dbReference>
<feature type="domain" description="Piwi" evidence="2">
    <location>
        <begin position="750"/>
        <end position="1052"/>
    </location>
</feature>
<dbReference type="SMART" id="SM01163">
    <property type="entry name" value="DUF1785"/>
    <property type="match status" value="1"/>
</dbReference>
<protein>
    <recommendedName>
        <fullName evidence="2">Piwi domain-containing protein</fullName>
    </recommendedName>
</protein>